<organism evidence="2 3">
    <name type="scientific">Acinetobacter marinus</name>
    <dbReference type="NCBI Taxonomy" id="281375"/>
    <lineage>
        <taxon>Bacteria</taxon>
        <taxon>Pseudomonadati</taxon>
        <taxon>Pseudomonadota</taxon>
        <taxon>Gammaproteobacteria</taxon>
        <taxon>Moraxellales</taxon>
        <taxon>Moraxellaceae</taxon>
        <taxon>Acinetobacter</taxon>
    </lineage>
</organism>
<name>A0A1G6KQA2_9GAMM</name>
<dbReference type="Proteomes" id="UP000242317">
    <property type="component" value="Unassembled WGS sequence"/>
</dbReference>
<dbReference type="RefSeq" id="WP_092619165.1">
    <property type="nucleotide sequence ID" value="NZ_FMYK01000004.1"/>
</dbReference>
<dbReference type="InterPro" id="IPR036165">
    <property type="entry name" value="YefM-like_sf"/>
</dbReference>
<dbReference type="EMBL" id="FMYK01000004">
    <property type="protein sequence ID" value="SDC33143.1"/>
    <property type="molecule type" value="Genomic_DNA"/>
</dbReference>
<dbReference type="OrthoDB" id="9800503at2"/>
<evidence type="ECO:0000313" key="3">
    <source>
        <dbReference type="Proteomes" id="UP000242317"/>
    </source>
</evidence>
<comment type="similarity">
    <text evidence="1">Belongs to the phD/YefM antitoxin family.</text>
</comment>
<reference evidence="3" key="1">
    <citation type="submission" date="2016-09" db="EMBL/GenBank/DDBJ databases">
        <authorList>
            <person name="Varghese N."/>
            <person name="Submissions S."/>
        </authorList>
    </citation>
    <scope>NUCLEOTIDE SEQUENCE [LARGE SCALE GENOMIC DNA]</scope>
    <source>
        <strain evidence="3">ANC 3699</strain>
    </source>
</reference>
<dbReference type="Gene3D" id="3.40.1620.10">
    <property type="entry name" value="YefM-like domain"/>
    <property type="match status" value="1"/>
</dbReference>
<protein>
    <submittedName>
        <fullName evidence="2">Prevent-host-death family protein</fullName>
    </submittedName>
</protein>
<keyword evidence="3" id="KW-1185">Reference proteome</keyword>
<sequence>MIINLAEAKAHLSQIIERVYHGEKITIAKNNLPLVDLIPHQKPVKRQLGIAKGQIHYDDDLFKSTTDDEQDAFYDSQIEP</sequence>
<gene>
    <name evidence="2" type="ORF">SAMN05421749_104144</name>
</gene>
<proteinExistence type="inferred from homology"/>
<evidence type="ECO:0000313" key="2">
    <source>
        <dbReference type="EMBL" id="SDC33143.1"/>
    </source>
</evidence>
<accession>A0A1G6KQA2</accession>
<dbReference type="NCBIfam" id="TIGR01552">
    <property type="entry name" value="phd_fam"/>
    <property type="match status" value="1"/>
</dbReference>
<dbReference type="SUPFAM" id="SSF143120">
    <property type="entry name" value="YefM-like"/>
    <property type="match status" value="1"/>
</dbReference>
<dbReference type="AlphaFoldDB" id="A0A1G6KQA2"/>
<evidence type="ECO:0000256" key="1">
    <source>
        <dbReference type="ARBA" id="ARBA00009981"/>
    </source>
</evidence>